<evidence type="ECO:0000313" key="1">
    <source>
        <dbReference type="EMBL" id="KAB2103841.1"/>
    </source>
</evidence>
<comment type="caution">
    <text evidence="1">The sequence shown here is derived from an EMBL/GenBank/DDBJ whole genome shotgun (WGS) entry which is preliminary data.</text>
</comment>
<keyword evidence="2" id="KW-1185">Reference proteome</keyword>
<accession>A0ACB6FHD1</accession>
<gene>
    <name evidence="1" type="ORF">AG0111_0g7330</name>
</gene>
<dbReference type="EMBL" id="PDWZ02000007">
    <property type="protein sequence ID" value="KAB2103841.1"/>
    <property type="molecule type" value="Genomic_DNA"/>
</dbReference>
<organism evidence="1 2">
    <name type="scientific">Alternaria gaisen</name>
    <dbReference type="NCBI Taxonomy" id="167740"/>
    <lineage>
        <taxon>Eukaryota</taxon>
        <taxon>Fungi</taxon>
        <taxon>Dikarya</taxon>
        <taxon>Ascomycota</taxon>
        <taxon>Pezizomycotina</taxon>
        <taxon>Dothideomycetes</taxon>
        <taxon>Pleosporomycetidae</taxon>
        <taxon>Pleosporales</taxon>
        <taxon>Pleosporineae</taxon>
        <taxon>Pleosporaceae</taxon>
        <taxon>Alternaria</taxon>
        <taxon>Alternaria sect. Alternaria</taxon>
    </lineage>
</organism>
<protein>
    <submittedName>
        <fullName evidence="1">Uncharacterized protein</fullName>
    </submittedName>
</protein>
<sequence length="218" mass="23915">MRTIMLTPPILNILMDFFIICLPIPSVLSLRMNLRRKVTVISILAFGIISVTVAILRLPVLISVSSMKTDASMNVGKMIIVASFEVQCAIVAANLPAMKALWTKVRGKYSSAGSNKPSLEKPYSLSFIRRGKRSERNKHSSTGSIMRLDNGLTTNESQEELVEGKVIQQVLATDKIQELQSTNPESLRQQPTVGMTNVNAQGSPNISLQQASWSGNSR</sequence>
<name>A0ACB6FHD1_9PLEO</name>
<dbReference type="Proteomes" id="UP000293547">
    <property type="component" value="Unassembled WGS sequence"/>
</dbReference>
<reference evidence="1 2" key="1">
    <citation type="journal article" date="2019" name="bioRxiv">
        <title>Genomics, evolutionary history and diagnostics of the Alternaria alternata species group including apple and Asian pear pathotypes.</title>
        <authorList>
            <person name="Armitage A.D."/>
            <person name="Cockerton H.M."/>
            <person name="Sreenivasaprasad S."/>
            <person name="Woodhall J.W."/>
            <person name="Lane C.R."/>
            <person name="Harrison R.J."/>
            <person name="Clarkson J.P."/>
        </authorList>
    </citation>
    <scope>NUCLEOTIDE SEQUENCE [LARGE SCALE GENOMIC DNA]</scope>
    <source>
        <strain evidence="1 2">FERA 650</strain>
    </source>
</reference>
<proteinExistence type="predicted"/>
<evidence type="ECO:0000313" key="2">
    <source>
        <dbReference type="Proteomes" id="UP000293547"/>
    </source>
</evidence>